<gene>
    <name evidence="3" type="ORF">FCM35_KLT00181</name>
</gene>
<evidence type="ECO:0000256" key="1">
    <source>
        <dbReference type="SAM" id="Coils"/>
    </source>
</evidence>
<dbReference type="EMBL" id="SWLB01000001">
    <property type="protein sequence ID" value="KAF3341543.1"/>
    <property type="molecule type" value="Genomic_DNA"/>
</dbReference>
<organism evidence="3 4">
    <name type="scientific">Carex littledalei</name>
    <dbReference type="NCBI Taxonomy" id="544730"/>
    <lineage>
        <taxon>Eukaryota</taxon>
        <taxon>Viridiplantae</taxon>
        <taxon>Streptophyta</taxon>
        <taxon>Embryophyta</taxon>
        <taxon>Tracheophyta</taxon>
        <taxon>Spermatophyta</taxon>
        <taxon>Magnoliopsida</taxon>
        <taxon>Liliopsida</taxon>
        <taxon>Poales</taxon>
        <taxon>Cyperaceae</taxon>
        <taxon>Cyperoideae</taxon>
        <taxon>Cariceae</taxon>
        <taxon>Carex</taxon>
        <taxon>Carex subgen. Euthyceras</taxon>
    </lineage>
</organism>
<keyword evidence="1" id="KW-0175">Coiled coil</keyword>
<feature type="region of interest" description="Disordered" evidence="2">
    <location>
        <begin position="95"/>
        <end position="121"/>
    </location>
</feature>
<dbReference type="Proteomes" id="UP000623129">
    <property type="component" value="Unassembled WGS sequence"/>
</dbReference>
<name>A0A833RVU7_9POAL</name>
<feature type="compositionally biased region" description="Polar residues" evidence="2">
    <location>
        <begin position="97"/>
        <end position="115"/>
    </location>
</feature>
<keyword evidence="4" id="KW-1185">Reference proteome</keyword>
<evidence type="ECO:0000313" key="4">
    <source>
        <dbReference type="Proteomes" id="UP000623129"/>
    </source>
</evidence>
<comment type="caution">
    <text evidence="3">The sequence shown here is derived from an EMBL/GenBank/DDBJ whole genome shotgun (WGS) entry which is preliminary data.</text>
</comment>
<accession>A0A833RVU7</accession>
<protein>
    <submittedName>
        <fullName evidence="3">Uncharacterized protein</fullName>
    </submittedName>
</protein>
<proteinExistence type="predicted"/>
<dbReference type="AlphaFoldDB" id="A0A833RVU7"/>
<feature type="coiled-coil region" evidence="1">
    <location>
        <begin position="35"/>
        <end position="62"/>
    </location>
</feature>
<evidence type="ECO:0000313" key="3">
    <source>
        <dbReference type="EMBL" id="KAF3341543.1"/>
    </source>
</evidence>
<evidence type="ECO:0000256" key="2">
    <source>
        <dbReference type="SAM" id="MobiDB-lite"/>
    </source>
</evidence>
<sequence>MEALRSLSTKLATIHREKVVHALLLGSMVAIGFRSDEQQKEIESLEAEKAALRASNTAASTAMWSWREELFRLAESDSRIISASRIRAIYGEEEPTLATSSPSIDATGTSGNVTTEPVLVS</sequence>
<dbReference type="OrthoDB" id="1857819at2759"/>
<reference evidence="3" key="1">
    <citation type="submission" date="2020-01" db="EMBL/GenBank/DDBJ databases">
        <title>Genome sequence of Kobresia littledalei, the first chromosome-level genome in the family Cyperaceae.</title>
        <authorList>
            <person name="Qu G."/>
        </authorList>
    </citation>
    <scope>NUCLEOTIDE SEQUENCE</scope>
    <source>
        <strain evidence="3">C.B.Clarke</strain>
        <tissue evidence="3">Leaf</tissue>
    </source>
</reference>
<dbReference type="GO" id="GO:0005739">
    <property type="term" value="C:mitochondrion"/>
    <property type="evidence" value="ECO:0007669"/>
    <property type="project" value="TreeGrafter"/>
</dbReference>
<dbReference type="PANTHER" id="PTHR38355">
    <property type="entry name" value="OS06G0149500 PROTEIN"/>
    <property type="match status" value="1"/>
</dbReference>
<dbReference type="PANTHER" id="PTHR38355:SF1">
    <property type="entry name" value="OS06G0149500 PROTEIN"/>
    <property type="match status" value="1"/>
</dbReference>